<protein>
    <submittedName>
        <fullName evidence="1">DUF3224 domain-containing protein</fullName>
    </submittedName>
</protein>
<dbReference type="Pfam" id="PF11528">
    <property type="entry name" value="DUF3224"/>
    <property type="match status" value="1"/>
</dbReference>
<dbReference type="InterPro" id="IPR021607">
    <property type="entry name" value="DUF3224"/>
</dbReference>
<keyword evidence="2" id="KW-1185">Reference proteome</keyword>
<dbReference type="EMBL" id="JAMTCC010000008">
    <property type="protein sequence ID" value="MCT7945010.1"/>
    <property type="molecule type" value="Genomic_DNA"/>
</dbReference>
<dbReference type="RefSeq" id="WP_261272177.1">
    <property type="nucleotide sequence ID" value="NZ_JAMTCC010000008.1"/>
</dbReference>
<evidence type="ECO:0000313" key="1">
    <source>
        <dbReference type="EMBL" id="MCT7945010.1"/>
    </source>
</evidence>
<sequence length="140" mass="14908">MQVSKITGKFDVKLTPDSTYATGVGGVTLGRMGLDKTFYGELEGRSQGEMLSAMTSVKGSAGYVAIEQVVGNVCGKQGSFVLQHFGIMTDGQNRLILEVVPHSGVGELQGLTGTMAISIENGQHFYEFQFGFEASAEPTF</sequence>
<dbReference type="Gene3D" id="2.40.350.10">
    <property type="entry name" value="SO1590-like"/>
    <property type="match status" value="1"/>
</dbReference>
<proteinExistence type="predicted"/>
<organism evidence="1 2">
    <name type="scientific">Shewanella septentrionalis</name>
    <dbReference type="NCBI Taxonomy" id="2952223"/>
    <lineage>
        <taxon>Bacteria</taxon>
        <taxon>Pseudomonadati</taxon>
        <taxon>Pseudomonadota</taxon>
        <taxon>Gammaproteobacteria</taxon>
        <taxon>Alteromonadales</taxon>
        <taxon>Shewanellaceae</taxon>
        <taxon>Shewanella</taxon>
    </lineage>
</organism>
<dbReference type="Proteomes" id="UP001155604">
    <property type="component" value="Unassembled WGS sequence"/>
</dbReference>
<gene>
    <name evidence="1" type="ORF">NE536_06475</name>
</gene>
<evidence type="ECO:0000313" key="2">
    <source>
        <dbReference type="Proteomes" id="UP001155604"/>
    </source>
</evidence>
<dbReference type="SUPFAM" id="SSF159238">
    <property type="entry name" value="SO1590-like"/>
    <property type="match status" value="1"/>
</dbReference>
<dbReference type="AlphaFoldDB" id="A0A9X2WTC3"/>
<comment type="caution">
    <text evidence="1">The sequence shown here is derived from an EMBL/GenBank/DDBJ whole genome shotgun (WGS) entry which is preliminary data.</text>
</comment>
<accession>A0A9X2WTC3</accession>
<reference evidence="1" key="1">
    <citation type="journal article" date="2023" name="Int. J. Syst. Evol. Microbiol.">
        <title>&lt;i&gt;Shewanella septentrionalis&lt;/i&gt; sp. nov. and &lt;i&gt;Shewanella holmiensis&lt;/i&gt; sp. nov., isolated from Baltic Sea water and sediments.</title>
        <authorList>
            <person name="Martin-Rodriguez A.J."/>
            <person name="Thorell K."/>
            <person name="Joffre E."/>
            <person name="Jensie-Markopoulos S."/>
            <person name="Moore E.R.B."/>
            <person name="Sjoling A."/>
        </authorList>
    </citation>
    <scope>NUCLEOTIDE SEQUENCE</scope>
    <source>
        <strain evidence="1">SP1W3</strain>
    </source>
</reference>
<name>A0A9X2WTC3_9GAMM</name>
<dbReference type="InterPro" id="IPR023159">
    <property type="entry name" value="SO1590-like_sf"/>
</dbReference>